<protein>
    <submittedName>
        <fullName evidence="1">Uncharacterized protein</fullName>
    </submittedName>
</protein>
<dbReference type="EMBL" id="CM047903">
    <property type="protein sequence ID" value="KAJ0093597.1"/>
    <property type="molecule type" value="Genomic_DNA"/>
</dbReference>
<name>A0ACC1B3V3_9ROSI</name>
<keyword evidence="2" id="KW-1185">Reference proteome</keyword>
<dbReference type="Proteomes" id="UP001164250">
    <property type="component" value="Chromosome 7"/>
</dbReference>
<comment type="caution">
    <text evidence="1">The sequence shown here is derived from an EMBL/GenBank/DDBJ whole genome shotgun (WGS) entry which is preliminary data.</text>
</comment>
<accession>A0ACC1B3V3</accession>
<evidence type="ECO:0000313" key="1">
    <source>
        <dbReference type="EMBL" id="KAJ0093597.1"/>
    </source>
</evidence>
<proteinExistence type="predicted"/>
<evidence type="ECO:0000313" key="2">
    <source>
        <dbReference type="Proteomes" id="UP001164250"/>
    </source>
</evidence>
<organism evidence="1 2">
    <name type="scientific">Pistacia atlantica</name>
    <dbReference type="NCBI Taxonomy" id="434234"/>
    <lineage>
        <taxon>Eukaryota</taxon>
        <taxon>Viridiplantae</taxon>
        <taxon>Streptophyta</taxon>
        <taxon>Embryophyta</taxon>
        <taxon>Tracheophyta</taxon>
        <taxon>Spermatophyta</taxon>
        <taxon>Magnoliopsida</taxon>
        <taxon>eudicotyledons</taxon>
        <taxon>Gunneridae</taxon>
        <taxon>Pentapetalae</taxon>
        <taxon>rosids</taxon>
        <taxon>malvids</taxon>
        <taxon>Sapindales</taxon>
        <taxon>Anacardiaceae</taxon>
        <taxon>Pistacia</taxon>
    </lineage>
</organism>
<gene>
    <name evidence="1" type="ORF">Patl1_26528</name>
</gene>
<sequence length="78" mass="8797">MHLCGMNKEDLMRYATNDATSNSSPPLVPECCSVLSMANLNYICVFKRYSSMFKSYGIDFCNPSLIFAQCNLPIFVHC</sequence>
<reference evidence="2" key="1">
    <citation type="journal article" date="2023" name="G3 (Bethesda)">
        <title>Genome assembly and association tests identify interacting loci associated with vigor, precocity, and sex in interspecific pistachio rootstocks.</title>
        <authorList>
            <person name="Palmer W."/>
            <person name="Jacygrad E."/>
            <person name="Sagayaradj S."/>
            <person name="Cavanaugh K."/>
            <person name="Han R."/>
            <person name="Bertier L."/>
            <person name="Beede B."/>
            <person name="Kafkas S."/>
            <person name="Golino D."/>
            <person name="Preece J."/>
            <person name="Michelmore R."/>
        </authorList>
    </citation>
    <scope>NUCLEOTIDE SEQUENCE [LARGE SCALE GENOMIC DNA]</scope>
</reference>